<evidence type="ECO:0000256" key="2">
    <source>
        <dbReference type="SAM" id="Phobius"/>
    </source>
</evidence>
<sequence>MLLSNIFNFFSSIFLWVNKGVPTNTTHIMMCSNDHKTANTFFLYHAINKSEENLKSLNNSCSCSISSQHPFTIHIKRHMILRSNTQQEVNNLTLKNENQEHIFDLVNGINPFGTDCLYGSKEDCHMFNSTNNSLIIDLEESASFREFIFKIYGTEEIQIECNVTAKKHKSVTQNNEKSEGEPNRPALPILYTGIILICLSVIITLLVVFAWAWRNNSNLRHSINQRKSKKNTVLPEEKVINEKAKMESETEEDMYEEMSNPGSPDEYEFCEIEENPNHGQKLDIPPPEIPSTPFPTKQLPFFKQDKPTLHSVVETKDEYCHINSNATNTTVDSTKMRDNIQSEVTTTEEDPSYDHIESQVLKDLINTDDETLICADNNRSSIKKNVNVAEAGLQMDKFQSSETLDSVTAHHNDDSGSIPLYYTIEDKEDTRDNYQYDRNVRRETKSAYDLADHRSRAPAPIVNRSKSVETNLKMDKTMNYNDVMKELKSMLTPDDEEVSLDETGCNADTRYGGDMIILENELYQSLDSYDPDSTELINNTPITHV</sequence>
<protein>
    <recommendedName>
        <fullName evidence="6">CUB domain-containing protein</fullName>
    </recommendedName>
</protein>
<keyword evidence="5" id="KW-1185">Reference proteome</keyword>
<feature type="region of interest" description="Disordered" evidence="1">
    <location>
        <begin position="244"/>
        <end position="263"/>
    </location>
</feature>
<evidence type="ECO:0000313" key="4">
    <source>
        <dbReference type="EMBL" id="KAK6170209.1"/>
    </source>
</evidence>
<name>A0AAN8J810_PATCE</name>
<keyword evidence="2" id="KW-0472">Membrane</keyword>
<organism evidence="4 5">
    <name type="scientific">Patella caerulea</name>
    <name type="common">Rayed Mediterranean limpet</name>
    <dbReference type="NCBI Taxonomy" id="87958"/>
    <lineage>
        <taxon>Eukaryota</taxon>
        <taxon>Metazoa</taxon>
        <taxon>Spiralia</taxon>
        <taxon>Lophotrochozoa</taxon>
        <taxon>Mollusca</taxon>
        <taxon>Gastropoda</taxon>
        <taxon>Patellogastropoda</taxon>
        <taxon>Patelloidea</taxon>
        <taxon>Patellidae</taxon>
        <taxon>Patella</taxon>
    </lineage>
</organism>
<reference evidence="4 5" key="1">
    <citation type="submission" date="2024-01" db="EMBL/GenBank/DDBJ databases">
        <title>The genome of the rayed Mediterranean limpet Patella caerulea (Linnaeus, 1758).</title>
        <authorList>
            <person name="Anh-Thu Weber A."/>
            <person name="Halstead-Nussloch G."/>
        </authorList>
    </citation>
    <scope>NUCLEOTIDE SEQUENCE [LARGE SCALE GENOMIC DNA]</scope>
    <source>
        <strain evidence="4">AATW-2023a</strain>
        <tissue evidence="4">Whole specimen</tissue>
    </source>
</reference>
<keyword evidence="2" id="KW-0812">Transmembrane</keyword>
<feature type="chain" id="PRO_5042864276" description="CUB domain-containing protein" evidence="3">
    <location>
        <begin position="21"/>
        <end position="545"/>
    </location>
</feature>
<keyword evidence="3" id="KW-0732">Signal</keyword>
<evidence type="ECO:0000313" key="5">
    <source>
        <dbReference type="Proteomes" id="UP001347796"/>
    </source>
</evidence>
<dbReference type="AlphaFoldDB" id="A0AAN8J810"/>
<feature type="signal peptide" evidence="3">
    <location>
        <begin position="1"/>
        <end position="20"/>
    </location>
</feature>
<feature type="transmembrane region" description="Helical" evidence="2">
    <location>
        <begin position="189"/>
        <end position="213"/>
    </location>
</feature>
<dbReference type="EMBL" id="JAZGQO010000014">
    <property type="protein sequence ID" value="KAK6170209.1"/>
    <property type="molecule type" value="Genomic_DNA"/>
</dbReference>
<dbReference type="Proteomes" id="UP001347796">
    <property type="component" value="Unassembled WGS sequence"/>
</dbReference>
<evidence type="ECO:0000256" key="3">
    <source>
        <dbReference type="SAM" id="SignalP"/>
    </source>
</evidence>
<gene>
    <name evidence="4" type="ORF">SNE40_018658</name>
</gene>
<evidence type="ECO:0008006" key="6">
    <source>
        <dbReference type="Google" id="ProtNLM"/>
    </source>
</evidence>
<comment type="caution">
    <text evidence="4">The sequence shown here is derived from an EMBL/GenBank/DDBJ whole genome shotgun (WGS) entry which is preliminary data.</text>
</comment>
<evidence type="ECO:0000256" key="1">
    <source>
        <dbReference type="SAM" id="MobiDB-lite"/>
    </source>
</evidence>
<proteinExistence type="predicted"/>
<accession>A0AAN8J810</accession>
<keyword evidence="2" id="KW-1133">Transmembrane helix</keyword>